<accession>A0A9P6QI18</accession>
<dbReference type="SMART" id="SM01100">
    <property type="entry name" value="CRAL_TRIO_N"/>
    <property type="match status" value="1"/>
</dbReference>
<dbReference type="PRINTS" id="PR00180">
    <property type="entry name" value="CRETINALDHBP"/>
</dbReference>
<dbReference type="AlphaFoldDB" id="A0A9P6QI18"/>
<dbReference type="Proteomes" id="UP000807716">
    <property type="component" value="Unassembled WGS sequence"/>
</dbReference>
<name>A0A9P6QI18_9FUNG</name>
<sequence>MPASTVYPAGVHQPRHTPSAECRRPPAPAPLTDSQKSALDQVRTQIHSDAITPRPDQKRWANDACLLRYLRGRKWNVEEAKQAIESSIRWRDEFGPDRPDRKALWLETTPGKIYVSGFDGESRPLVYMRPRLENTQASDTQIKHVVFHLETALALMPEGVEALTIVIDFHGSSMRTSPGAAVAKQIIDVLGSQFPERLGKAYIIHAPWFFFPFYKLISPWIDPVTKAKIHFVDMKKQKQKSSSSSSSTSSSSASSPTSSEHVQLLDAIPLDMLEQEYGGASEYKYDQEIYWQACERALAVSRTMLQDGCSRSEAEAKVDAGAPNKHAATAAVPAVAASISAA</sequence>
<feature type="domain" description="CRAL-TRIO" evidence="2">
    <location>
        <begin position="101"/>
        <end position="285"/>
    </location>
</feature>
<evidence type="ECO:0000259" key="2">
    <source>
        <dbReference type="PROSITE" id="PS50191"/>
    </source>
</evidence>
<evidence type="ECO:0000313" key="4">
    <source>
        <dbReference type="Proteomes" id="UP000807716"/>
    </source>
</evidence>
<dbReference type="InterPro" id="IPR036273">
    <property type="entry name" value="CRAL/TRIO_N_dom_sf"/>
</dbReference>
<dbReference type="InterPro" id="IPR052578">
    <property type="entry name" value="PI_Transfer_CRAL-TRIO"/>
</dbReference>
<evidence type="ECO:0000256" key="1">
    <source>
        <dbReference type="SAM" id="MobiDB-lite"/>
    </source>
</evidence>
<keyword evidence="4" id="KW-1185">Reference proteome</keyword>
<comment type="caution">
    <text evidence="3">The sequence shown here is derived from an EMBL/GenBank/DDBJ whole genome shotgun (WGS) entry which is preliminary data.</text>
</comment>
<dbReference type="PANTHER" id="PTHR45824:SF29">
    <property type="entry name" value="GH16843P"/>
    <property type="match status" value="1"/>
</dbReference>
<dbReference type="OrthoDB" id="75724at2759"/>
<dbReference type="PROSITE" id="PS50191">
    <property type="entry name" value="CRAL_TRIO"/>
    <property type="match status" value="1"/>
</dbReference>
<dbReference type="PANTHER" id="PTHR45824">
    <property type="entry name" value="GH16843P"/>
    <property type="match status" value="1"/>
</dbReference>
<dbReference type="CDD" id="cd00170">
    <property type="entry name" value="SEC14"/>
    <property type="match status" value="1"/>
</dbReference>
<feature type="compositionally biased region" description="Polar residues" evidence="1">
    <location>
        <begin position="32"/>
        <end position="42"/>
    </location>
</feature>
<dbReference type="SMART" id="SM00516">
    <property type="entry name" value="SEC14"/>
    <property type="match status" value="1"/>
</dbReference>
<dbReference type="SUPFAM" id="SSF52087">
    <property type="entry name" value="CRAL/TRIO domain"/>
    <property type="match status" value="1"/>
</dbReference>
<feature type="region of interest" description="Disordered" evidence="1">
    <location>
        <begin position="1"/>
        <end position="42"/>
    </location>
</feature>
<feature type="compositionally biased region" description="Low complexity" evidence="1">
    <location>
        <begin position="241"/>
        <end position="259"/>
    </location>
</feature>
<organism evidence="3 4">
    <name type="scientific">Actinomortierella ambigua</name>
    <dbReference type="NCBI Taxonomy" id="1343610"/>
    <lineage>
        <taxon>Eukaryota</taxon>
        <taxon>Fungi</taxon>
        <taxon>Fungi incertae sedis</taxon>
        <taxon>Mucoromycota</taxon>
        <taxon>Mortierellomycotina</taxon>
        <taxon>Mortierellomycetes</taxon>
        <taxon>Mortierellales</taxon>
        <taxon>Mortierellaceae</taxon>
        <taxon>Actinomortierella</taxon>
    </lineage>
</organism>
<proteinExistence type="predicted"/>
<dbReference type="InterPro" id="IPR011074">
    <property type="entry name" value="CRAL/TRIO_N_dom"/>
</dbReference>
<feature type="region of interest" description="Disordered" evidence="1">
    <location>
        <begin position="240"/>
        <end position="259"/>
    </location>
</feature>
<gene>
    <name evidence="3" type="ORF">DFQ27_004562</name>
</gene>
<protein>
    <recommendedName>
        <fullName evidence="2">CRAL-TRIO domain-containing protein</fullName>
    </recommendedName>
</protein>
<dbReference type="Pfam" id="PF03765">
    <property type="entry name" value="CRAL_TRIO_N"/>
    <property type="match status" value="1"/>
</dbReference>
<dbReference type="EMBL" id="JAAAJB010000032">
    <property type="protein sequence ID" value="KAG0269166.1"/>
    <property type="molecule type" value="Genomic_DNA"/>
</dbReference>
<dbReference type="GO" id="GO:0008526">
    <property type="term" value="F:phosphatidylinositol transfer activity"/>
    <property type="evidence" value="ECO:0007669"/>
    <property type="project" value="TreeGrafter"/>
</dbReference>
<evidence type="ECO:0000313" key="3">
    <source>
        <dbReference type="EMBL" id="KAG0269166.1"/>
    </source>
</evidence>
<dbReference type="Pfam" id="PF00650">
    <property type="entry name" value="CRAL_TRIO"/>
    <property type="match status" value="1"/>
</dbReference>
<dbReference type="InterPro" id="IPR001251">
    <property type="entry name" value="CRAL-TRIO_dom"/>
</dbReference>
<dbReference type="SUPFAM" id="SSF46938">
    <property type="entry name" value="CRAL/TRIO N-terminal domain"/>
    <property type="match status" value="1"/>
</dbReference>
<dbReference type="Gene3D" id="3.40.525.10">
    <property type="entry name" value="CRAL-TRIO lipid binding domain"/>
    <property type="match status" value="1"/>
</dbReference>
<dbReference type="InterPro" id="IPR036865">
    <property type="entry name" value="CRAL-TRIO_dom_sf"/>
</dbReference>
<reference evidence="3" key="1">
    <citation type="journal article" date="2020" name="Fungal Divers.">
        <title>Resolving the Mortierellaceae phylogeny through synthesis of multi-gene phylogenetics and phylogenomics.</title>
        <authorList>
            <person name="Vandepol N."/>
            <person name="Liber J."/>
            <person name="Desiro A."/>
            <person name="Na H."/>
            <person name="Kennedy M."/>
            <person name="Barry K."/>
            <person name="Grigoriev I.V."/>
            <person name="Miller A.N."/>
            <person name="O'Donnell K."/>
            <person name="Stajich J.E."/>
            <person name="Bonito G."/>
        </authorList>
    </citation>
    <scope>NUCLEOTIDE SEQUENCE</scope>
    <source>
        <strain evidence="3">BC1065</strain>
    </source>
</reference>